<comment type="similarity">
    <text evidence="1">Belongs to the SPATA6 family.</text>
</comment>
<dbReference type="InterPro" id="IPR042769">
    <property type="entry name" value="SPATA6_fam"/>
</dbReference>
<accession>A0A6J1TLG4</accession>
<sequence>MSRKALHLVVDLEIQAVTCPGVWLCPNGNVQLLFSMLGQEVQTKRLPPVFPLLFHEKLTFQKTFSNAGCLAEVQDSLGREDVYAVLLQEVEDSSGGAAVQLARFHSTALQILYPSPCAKGLLAGVDVDLLMEASADYPGILCPKIELSTKTVVKEVTSLAHEGHIINPKTLSSQRICLPRQCNSEKDSRVIHSDGRHRVHSNNHLNPGRKLKHSQIATTGICRPCSRATPCPIQSRGNYFNLNGHQSSHSICTGKCGIQDGPRNISKEVCQCEAGHLPSKCPLCTHYKAIFGPSSGFYDVKQENQRHHTDFCSRKLSLPDAFERTKKLSNALHSHVDQILEPTMSSMLHSRNHLSAHIPTTQFQPTYGMGTKKDSEEQHFEFSKVPTKVSESDTGFKASCGSGDEFNTHRQLFYANLEKFYRKLYDRARTRAQEENSTETTAN</sequence>
<dbReference type="GeneID" id="113218280"/>
<dbReference type="Proteomes" id="UP000504606">
    <property type="component" value="Unplaced"/>
</dbReference>
<keyword evidence="2" id="KW-0597">Phosphoprotein</keyword>
<dbReference type="RefSeq" id="XP_026294342.1">
    <property type="nucleotide sequence ID" value="XM_026438557.2"/>
</dbReference>
<evidence type="ECO:0000313" key="3">
    <source>
        <dbReference type="Proteomes" id="UP000504606"/>
    </source>
</evidence>
<dbReference type="GO" id="GO:0120212">
    <property type="term" value="C:sperm head-tail coupling apparatus"/>
    <property type="evidence" value="ECO:0007669"/>
    <property type="project" value="InterPro"/>
</dbReference>
<evidence type="ECO:0000256" key="1">
    <source>
        <dbReference type="ARBA" id="ARBA00006215"/>
    </source>
</evidence>
<gene>
    <name evidence="4" type="primary">LOC113218280</name>
</gene>
<dbReference type="Pfam" id="PF14909">
    <property type="entry name" value="SPATA6"/>
    <property type="match status" value="1"/>
</dbReference>
<dbReference type="InterPro" id="IPR032732">
    <property type="entry name" value="SPATA6_N"/>
</dbReference>
<dbReference type="OrthoDB" id="5963614at2759"/>
<evidence type="ECO:0000256" key="2">
    <source>
        <dbReference type="ARBA" id="ARBA00022553"/>
    </source>
</evidence>
<dbReference type="PANTHER" id="PTHR16435">
    <property type="entry name" value="SPERMATOGENESIS-ASSOCIATED PROTEIN 6 SPATA6"/>
    <property type="match status" value="1"/>
</dbReference>
<protein>
    <submittedName>
        <fullName evidence="4">Uncharacterized protein LOC113218280 isoform X1</fullName>
    </submittedName>
</protein>
<name>A0A6J1TLG4_FRAOC</name>
<keyword evidence="3" id="KW-1185">Reference proteome</keyword>
<reference evidence="4" key="1">
    <citation type="submission" date="2025-08" db="UniProtKB">
        <authorList>
            <consortium name="RefSeq"/>
        </authorList>
    </citation>
    <scope>IDENTIFICATION</scope>
    <source>
        <tissue evidence="4">Whole organism</tissue>
    </source>
</reference>
<dbReference type="GO" id="GO:0007283">
    <property type="term" value="P:spermatogenesis"/>
    <property type="evidence" value="ECO:0007669"/>
    <property type="project" value="InterPro"/>
</dbReference>
<proteinExistence type="inferred from homology"/>
<organism evidence="3 4">
    <name type="scientific">Frankliniella occidentalis</name>
    <name type="common">Western flower thrips</name>
    <name type="synonym">Euthrips occidentalis</name>
    <dbReference type="NCBI Taxonomy" id="133901"/>
    <lineage>
        <taxon>Eukaryota</taxon>
        <taxon>Metazoa</taxon>
        <taxon>Ecdysozoa</taxon>
        <taxon>Arthropoda</taxon>
        <taxon>Hexapoda</taxon>
        <taxon>Insecta</taxon>
        <taxon>Pterygota</taxon>
        <taxon>Neoptera</taxon>
        <taxon>Paraneoptera</taxon>
        <taxon>Thysanoptera</taxon>
        <taxon>Terebrantia</taxon>
        <taxon>Thripoidea</taxon>
        <taxon>Thripidae</taxon>
        <taxon>Frankliniella</taxon>
    </lineage>
</organism>
<dbReference type="GO" id="GO:0032027">
    <property type="term" value="F:myosin light chain binding"/>
    <property type="evidence" value="ECO:0007669"/>
    <property type="project" value="InterPro"/>
</dbReference>
<evidence type="ECO:0000313" key="4">
    <source>
        <dbReference type="RefSeq" id="XP_026294342.1"/>
    </source>
</evidence>
<dbReference type="KEGG" id="foc:113218280"/>
<dbReference type="PANTHER" id="PTHR16435:SF6">
    <property type="entry name" value="IP09370P"/>
    <property type="match status" value="1"/>
</dbReference>
<dbReference type="AlphaFoldDB" id="A0A6J1TLG4"/>